<feature type="domain" description="SPX" evidence="2">
    <location>
        <begin position="1"/>
        <end position="168"/>
    </location>
</feature>
<dbReference type="InterPro" id="IPR004331">
    <property type="entry name" value="SPX_dom"/>
</dbReference>
<gene>
    <name evidence="3" type="ORF">SDRG_14125</name>
</gene>
<keyword evidence="4" id="KW-1185">Reference proteome</keyword>
<dbReference type="PANTHER" id="PTHR45978">
    <property type="entry name" value="SPX DOMAIN-CONTAINING PROTEIN 3"/>
    <property type="match status" value="1"/>
</dbReference>
<dbReference type="RefSeq" id="XP_008618454.1">
    <property type="nucleotide sequence ID" value="XM_008620232.1"/>
</dbReference>
<dbReference type="AlphaFoldDB" id="T0PRC1"/>
<feature type="compositionally biased region" description="Polar residues" evidence="1">
    <location>
        <begin position="325"/>
        <end position="347"/>
    </location>
</feature>
<dbReference type="eggNOG" id="KOG1161">
    <property type="taxonomic scope" value="Eukaryota"/>
</dbReference>
<evidence type="ECO:0000313" key="3">
    <source>
        <dbReference type="EMBL" id="EQC28029.1"/>
    </source>
</evidence>
<dbReference type="Pfam" id="PF03105">
    <property type="entry name" value="SPX"/>
    <property type="match status" value="1"/>
</dbReference>
<organism evidence="3 4">
    <name type="scientific">Saprolegnia diclina (strain VS20)</name>
    <dbReference type="NCBI Taxonomy" id="1156394"/>
    <lineage>
        <taxon>Eukaryota</taxon>
        <taxon>Sar</taxon>
        <taxon>Stramenopiles</taxon>
        <taxon>Oomycota</taxon>
        <taxon>Saprolegniomycetes</taxon>
        <taxon>Saprolegniales</taxon>
        <taxon>Saprolegniaceae</taxon>
        <taxon>Saprolegnia</taxon>
    </lineage>
</organism>
<sequence length="347" mass="39194">MKFGKVLTQSIELSSSEYERSWVNYKQLKRIIKDCAQIPKHDKLKKEKLIEAAKQNNDNESIRESANEMNFFRTLRADMAKIADFFVKTQQRYGDLLGHLETHFKAFEQARDATNHDTKTQIMGACVALFKEMLLLENFALINYSGISKILKKHDKWTGYNTRTKFVEQVLNKQPFATYSQLLTMIHRVETIFMDATGSTITQHDDSTAPQERTLELQLGYTMLQLSQKEAKTTAPAVTPSAEVAPSPTPSAKAAERSKVSLHAVHALRDESFSFKKTEESLSPTHSVSNSNSEDADDEDDNDNDDESTTSSDASKVRPKRKRQAVTTATDSPSPTRQKMSFANILN</sequence>
<name>T0PRC1_SAPDV</name>
<dbReference type="Proteomes" id="UP000030762">
    <property type="component" value="Unassembled WGS sequence"/>
</dbReference>
<feature type="region of interest" description="Disordered" evidence="1">
    <location>
        <begin position="231"/>
        <end position="258"/>
    </location>
</feature>
<dbReference type="OrthoDB" id="6493944at2759"/>
<feature type="region of interest" description="Disordered" evidence="1">
    <location>
        <begin position="276"/>
        <end position="347"/>
    </location>
</feature>
<feature type="compositionally biased region" description="Acidic residues" evidence="1">
    <location>
        <begin position="294"/>
        <end position="308"/>
    </location>
</feature>
<dbReference type="EMBL" id="JH767199">
    <property type="protein sequence ID" value="EQC28029.1"/>
    <property type="molecule type" value="Genomic_DNA"/>
</dbReference>
<dbReference type="GeneID" id="19954852"/>
<dbReference type="GO" id="GO:0016036">
    <property type="term" value="P:cellular response to phosphate starvation"/>
    <property type="evidence" value="ECO:0007669"/>
    <property type="project" value="InterPro"/>
</dbReference>
<proteinExistence type="predicted"/>
<evidence type="ECO:0000313" key="4">
    <source>
        <dbReference type="Proteomes" id="UP000030762"/>
    </source>
</evidence>
<dbReference type="OMA" id="VETIFMD"/>
<dbReference type="PANTHER" id="PTHR45978:SF7">
    <property type="entry name" value="SPX DOMAIN-CONTAINING PROTEIN 4"/>
    <property type="match status" value="1"/>
</dbReference>
<evidence type="ECO:0000256" key="1">
    <source>
        <dbReference type="SAM" id="MobiDB-lite"/>
    </source>
</evidence>
<reference evidence="3 4" key="1">
    <citation type="submission" date="2012-04" db="EMBL/GenBank/DDBJ databases">
        <title>The Genome Sequence of Saprolegnia declina VS20.</title>
        <authorList>
            <consortium name="The Broad Institute Genome Sequencing Platform"/>
            <person name="Russ C."/>
            <person name="Nusbaum C."/>
            <person name="Tyler B."/>
            <person name="van West P."/>
            <person name="Dieguez-Uribeondo J."/>
            <person name="de Bruijn I."/>
            <person name="Tripathy S."/>
            <person name="Jiang R."/>
            <person name="Young S.K."/>
            <person name="Zeng Q."/>
            <person name="Gargeya S."/>
            <person name="Fitzgerald M."/>
            <person name="Haas B."/>
            <person name="Abouelleil A."/>
            <person name="Alvarado L."/>
            <person name="Arachchi H.M."/>
            <person name="Berlin A."/>
            <person name="Chapman S.B."/>
            <person name="Goldberg J."/>
            <person name="Griggs A."/>
            <person name="Gujja S."/>
            <person name="Hansen M."/>
            <person name="Howarth C."/>
            <person name="Imamovic A."/>
            <person name="Larimer J."/>
            <person name="McCowen C."/>
            <person name="Montmayeur A."/>
            <person name="Murphy C."/>
            <person name="Neiman D."/>
            <person name="Pearson M."/>
            <person name="Priest M."/>
            <person name="Roberts A."/>
            <person name="Saif S."/>
            <person name="Shea T."/>
            <person name="Sisk P."/>
            <person name="Sykes S."/>
            <person name="Wortman J."/>
            <person name="Nusbaum C."/>
            <person name="Birren B."/>
        </authorList>
    </citation>
    <scope>NUCLEOTIDE SEQUENCE [LARGE SCALE GENOMIC DNA]</scope>
    <source>
        <strain evidence="3 4">VS20</strain>
    </source>
</reference>
<evidence type="ECO:0000259" key="2">
    <source>
        <dbReference type="PROSITE" id="PS51382"/>
    </source>
</evidence>
<dbReference type="InParanoid" id="T0PRC1"/>
<dbReference type="InterPro" id="IPR031142">
    <property type="entry name" value="SPX_prot"/>
</dbReference>
<dbReference type="STRING" id="1156394.T0PRC1"/>
<accession>T0PRC1</accession>
<dbReference type="VEuPathDB" id="FungiDB:SDRG_14125"/>
<dbReference type="PROSITE" id="PS51382">
    <property type="entry name" value="SPX"/>
    <property type="match status" value="1"/>
</dbReference>
<protein>
    <recommendedName>
        <fullName evidence="2">SPX domain-containing protein</fullName>
    </recommendedName>
</protein>